<feature type="signal peptide" evidence="2">
    <location>
        <begin position="1"/>
        <end position="20"/>
    </location>
</feature>
<dbReference type="InterPro" id="IPR051905">
    <property type="entry name" value="S_pombe_Mam3/Map4"/>
</dbReference>
<gene>
    <name evidence="4" type="ORF">TWF506_008218</name>
</gene>
<evidence type="ECO:0000313" key="4">
    <source>
        <dbReference type="EMBL" id="KAK6513782.1"/>
    </source>
</evidence>
<keyword evidence="5" id="KW-1185">Reference proteome</keyword>
<dbReference type="InterPro" id="IPR018871">
    <property type="entry name" value="GLEYA_adhesin_domain"/>
</dbReference>
<dbReference type="Gene3D" id="2.60.120.1560">
    <property type="match status" value="2"/>
</dbReference>
<evidence type="ECO:0000256" key="1">
    <source>
        <dbReference type="ARBA" id="ARBA00004241"/>
    </source>
</evidence>
<evidence type="ECO:0000313" key="5">
    <source>
        <dbReference type="Proteomes" id="UP001307849"/>
    </source>
</evidence>
<comment type="caution">
    <text evidence="4">The sequence shown here is derived from an EMBL/GenBank/DDBJ whole genome shotgun (WGS) entry which is preliminary data.</text>
</comment>
<dbReference type="InterPro" id="IPR037524">
    <property type="entry name" value="PA14/GLEYA"/>
</dbReference>
<keyword evidence="2" id="KW-0732">Signal</keyword>
<dbReference type="Pfam" id="PF10528">
    <property type="entry name" value="GLEYA"/>
    <property type="match status" value="2"/>
</dbReference>
<reference evidence="4 5" key="1">
    <citation type="submission" date="2019-10" db="EMBL/GenBank/DDBJ databases">
        <authorList>
            <person name="Palmer J.M."/>
        </authorList>
    </citation>
    <scope>NUCLEOTIDE SEQUENCE [LARGE SCALE GENOMIC DNA]</scope>
    <source>
        <strain evidence="4 5">TWF506</strain>
    </source>
</reference>
<comment type="subcellular location">
    <subcellularLocation>
        <location evidence="1">Cell surface</location>
    </subcellularLocation>
</comment>
<organism evidence="4 5">
    <name type="scientific">Arthrobotrys conoides</name>
    <dbReference type="NCBI Taxonomy" id="74498"/>
    <lineage>
        <taxon>Eukaryota</taxon>
        <taxon>Fungi</taxon>
        <taxon>Dikarya</taxon>
        <taxon>Ascomycota</taxon>
        <taxon>Pezizomycotina</taxon>
        <taxon>Orbiliomycetes</taxon>
        <taxon>Orbiliales</taxon>
        <taxon>Orbiliaceae</taxon>
        <taxon>Arthrobotrys</taxon>
    </lineage>
</organism>
<evidence type="ECO:0000256" key="2">
    <source>
        <dbReference type="SAM" id="SignalP"/>
    </source>
</evidence>
<feature type="domain" description="PA14" evidence="3">
    <location>
        <begin position="305"/>
        <end position="471"/>
    </location>
</feature>
<dbReference type="AlphaFoldDB" id="A0AAN8RTQ1"/>
<dbReference type="Proteomes" id="UP001307849">
    <property type="component" value="Unassembled WGS sequence"/>
</dbReference>
<accession>A0AAN8RTQ1</accession>
<dbReference type="PANTHER" id="PTHR31492">
    <property type="entry name" value="M CELL-TYPE AGGLUTINATION PROTEIN MAM3-RELATED"/>
    <property type="match status" value="1"/>
</dbReference>
<evidence type="ECO:0000259" key="3">
    <source>
        <dbReference type="PROSITE" id="PS51820"/>
    </source>
</evidence>
<dbReference type="EMBL" id="JAVHJM010000005">
    <property type="protein sequence ID" value="KAK6513782.1"/>
    <property type="molecule type" value="Genomic_DNA"/>
</dbReference>
<dbReference type="PANTHER" id="PTHR31492:SF14">
    <property type="entry name" value="M CELL-TYPE AGGLUTINATION PROTEIN MAM3-RELATED"/>
    <property type="match status" value="1"/>
</dbReference>
<protein>
    <recommendedName>
        <fullName evidence="3">PA14 domain-containing protein</fullName>
    </recommendedName>
</protein>
<sequence length="708" mass="76184">MRFSVTALAFLTALADVTIGQTVCGATAESCSTITADAASRVSCSSYFTQNSIRTSTCHTATVLTTHYNLTITETSTIYETIDATFTSVDTITSHFEASTVTVEPTTTVTITGTKDSTVTTITNTVESTSTSYSLSVTFSTYTATITGFPPTASSTDSVPSTLVKLRKRQAASVPSDCSCFLFTSAVLTRAAYEFPTATTTITLSTTITVTNPSTVTDSTTVSVSGGIVTATAWVTSTVSETKILPATGVTDVTTTIIRTGTTTTTSVVFEYTYVAPNNPDTTACPGNAGLEVAIYDNPYRLPGSGNPPADYNTFDPVFFKTSQPYDQNRTTVVGLSYLANDPDGSNYIRYGMTARATTSPVGAEHVINHRGYFYAPKTETYSFRVFNADDAAWVWVGPNAYTAWTRENANALSVYRSSGAPNTFEVTLTAGSYTPIRIIYANGRQFGYFSFEIKDSAGVAYVESLTPSPYLVAFACDKPQEAPPFNAFGAETTMPIGPPDTSCNNAGMEAAMFDFNYVSDGTPAYGDFSVQAYRYYTPVQTEKVVTSIGVDWDATTVNGVHRPYGWTTGSTYIYAIMWRGFFYVPKSGNYTLRISRGDNLAVFWAGPKARTGWTRGNVDGVSYWVSGSPGFFVNEEVTLNLVGGTFLPLRVFMGNGGGASRLDFDIFDSNNNHYVRPSVSSAYLTRFACSPNQALAYPYGDPFGEEG</sequence>
<name>A0AAN8RTQ1_9PEZI</name>
<feature type="domain" description="PA14" evidence="3">
    <location>
        <begin position="526"/>
        <end position="684"/>
    </location>
</feature>
<feature type="chain" id="PRO_5042900025" description="PA14 domain-containing protein" evidence="2">
    <location>
        <begin position="21"/>
        <end position="708"/>
    </location>
</feature>
<dbReference type="PROSITE" id="PS51820">
    <property type="entry name" value="PA14"/>
    <property type="match status" value="2"/>
</dbReference>
<dbReference type="GO" id="GO:0009986">
    <property type="term" value="C:cell surface"/>
    <property type="evidence" value="ECO:0007669"/>
    <property type="project" value="UniProtKB-SubCell"/>
</dbReference>
<proteinExistence type="predicted"/>